<comment type="function">
    <text evidence="1">Removes C-terminal D-alanyl residues from sugar-peptide cell wall precursors.</text>
</comment>
<dbReference type="InterPro" id="IPR012338">
    <property type="entry name" value="Beta-lactam/transpept-like"/>
</dbReference>
<feature type="domain" description="Peptidase S11 D-Ala-D-Ala carboxypeptidase A C-terminal" evidence="17">
    <location>
        <begin position="271"/>
        <end position="353"/>
    </location>
</feature>
<evidence type="ECO:0000256" key="7">
    <source>
        <dbReference type="ARBA" id="ARBA00022729"/>
    </source>
</evidence>
<sequence length="371" mass="41890">MKRVISLLVLFVFSFSLLTINFKATEVTTSAMGTVLYCVDNNSVLYGKNENVKMKMASTTKLMTALLTIEYAEKHNNPIVTFKKSMIEEGSSMYLKVNEKVTLKDLCVGMLLPSGNDAATASAIKIAGSKEKFAELMNKRAKQIGMNNTNFVTPSGLDDDNHFSTPYDMALLMKECSKNKELMKICGSKFMTVSFVSPKDKIVTYQNHNRLLSLYENCIGGKTGYTESAGRCLVTIAKKNGITLIAVTLGDKNDWKDHINLYDYGFSKIKTKVFKEETLVQQLVGGTKDKTNIKLKEKVFILNNKSDKIERKIFLSPFAYCPIKEGDKAGVINYYRNGKLLEKNIIKYQEDIEYKEAEKSFWDFIKELFNG</sequence>
<protein>
    <recommendedName>
        <fullName evidence="4">serine-type D-Ala-D-Ala carboxypeptidase</fullName>
        <ecNumber evidence="4">3.4.16.4</ecNumber>
    </recommendedName>
</protein>
<keyword evidence="10" id="KW-0573">Peptidoglycan synthesis</keyword>
<evidence type="ECO:0000259" key="17">
    <source>
        <dbReference type="Pfam" id="PF07943"/>
    </source>
</evidence>
<dbReference type="GO" id="GO:0009252">
    <property type="term" value="P:peptidoglycan biosynthetic process"/>
    <property type="evidence" value="ECO:0007669"/>
    <property type="project" value="UniProtKB-KW"/>
</dbReference>
<dbReference type="InterPro" id="IPR015956">
    <property type="entry name" value="Peniciliin-bd_prot_C_sf"/>
</dbReference>
<dbReference type="RefSeq" id="WP_138157411.1">
    <property type="nucleotide sequence ID" value="NZ_CP039381.1"/>
</dbReference>
<evidence type="ECO:0000256" key="9">
    <source>
        <dbReference type="ARBA" id="ARBA00022960"/>
    </source>
</evidence>
<name>A0A4P8XYT6_9FIRM</name>
<organism evidence="18 19">
    <name type="scientific">Ruminococcus bovis</name>
    <dbReference type="NCBI Taxonomy" id="2564099"/>
    <lineage>
        <taxon>Bacteria</taxon>
        <taxon>Bacillati</taxon>
        <taxon>Bacillota</taxon>
        <taxon>Clostridia</taxon>
        <taxon>Eubacteriales</taxon>
        <taxon>Oscillospiraceae</taxon>
        <taxon>Ruminococcus</taxon>
    </lineage>
</organism>
<evidence type="ECO:0000256" key="11">
    <source>
        <dbReference type="ARBA" id="ARBA00023316"/>
    </source>
</evidence>
<dbReference type="InterPro" id="IPR012907">
    <property type="entry name" value="Peptidase_S11_C"/>
</dbReference>
<feature type="active site" description="Acyl-ester intermediate" evidence="13">
    <location>
        <position position="58"/>
    </location>
</feature>
<keyword evidence="5 18" id="KW-0121">Carboxypeptidase</keyword>
<feature type="active site" evidence="13">
    <location>
        <position position="114"/>
    </location>
</feature>
<evidence type="ECO:0000256" key="13">
    <source>
        <dbReference type="PIRSR" id="PIRSR618044-1"/>
    </source>
</evidence>
<feature type="active site" description="Proton acceptor" evidence="13">
    <location>
        <position position="61"/>
    </location>
</feature>
<evidence type="ECO:0000313" key="19">
    <source>
        <dbReference type="Proteomes" id="UP000301475"/>
    </source>
</evidence>
<comment type="pathway">
    <text evidence="2">Cell wall biogenesis; peptidoglycan biosynthesis.</text>
</comment>
<dbReference type="InterPro" id="IPR037167">
    <property type="entry name" value="Peptidase_S11_C_sf"/>
</dbReference>
<keyword evidence="6" id="KW-0645">Protease</keyword>
<evidence type="ECO:0000256" key="3">
    <source>
        <dbReference type="ARBA" id="ARBA00007164"/>
    </source>
</evidence>
<keyword evidence="7" id="KW-0732">Signal</keyword>
<evidence type="ECO:0000256" key="15">
    <source>
        <dbReference type="RuleBase" id="RU004016"/>
    </source>
</evidence>
<dbReference type="EC" id="3.4.16.4" evidence="4"/>
<evidence type="ECO:0000256" key="2">
    <source>
        <dbReference type="ARBA" id="ARBA00004752"/>
    </source>
</evidence>
<dbReference type="Pfam" id="PF07943">
    <property type="entry name" value="PBP5_C"/>
    <property type="match status" value="1"/>
</dbReference>
<proteinExistence type="inferred from homology"/>
<dbReference type="Proteomes" id="UP000301475">
    <property type="component" value="Chromosome"/>
</dbReference>
<feature type="binding site" evidence="14">
    <location>
        <position position="222"/>
    </location>
    <ligand>
        <name>substrate</name>
    </ligand>
</feature>
<evidence type="ECO:0000256" key="14">
    <source>
        <dbReference type="PIRSR" id="PIRSR618044-2"/>
    </source>
</evidence>
<evidence type="ECO:0000313" key="18">
    <source>
        <dbReference type="EMBL" id="QCT07389.1"/>
    </source>
</evidence>
<dbReference type="SUPFAM" id="SSF69189">
    <property type="entry name" value="Penicillin-binding protein associated domain"/>
    <property type="match status" value="1"/>
</dbReference>
<evidence type="ECO:0000256" key="8">
    <source>
        <dbReference type="ARBA" id="ARBA00022801"/>
    </source>
</evidence>
<reference evidence="18 19" key="1">
    <citation type="submission" date="2019-04" db="EMBL/GenBank/DDBJ databases">
        <authorList>
            <person name="Embree M."/>
            <person name="Gaffney J.R."/>
        </authorList>
    </citation>
    <scope>NUCLEOTIDE SEQUENCE [LARGE SCALE GENOMIC DNA]</scope>
    <source>
        <strain evidence="18 19">JE7A12</strain>
    </source>
</reference>
<evidence type="ECO:0000259" key="16">
    <source>
        <dbReference type="Pfam" id="PF00768"/>
    </source>
</evidence>
<keyword evidence="19" id="KW-1185">Reference proteome</keyword>
<evidence type="ECO:0000256" key="4">
    <source>
        <dbReference type="ARBA" id="ARBA00012448"/>
    </source>
</evidence>
<dbReference type="Pfam" id="PF00768">
    <property type="entry name" value="Peptidase_S11"/>
    <property type="match status" value="1"/>
</dbReference>
<evidence type="ECO:0000256" key="1">
    <source>
        <dbReference type="ARBA" id="ARBA00003217"/>
    </source>
</evidence>
<dbReference type="Gene3D" id="3.40.710.10">
    <property type="entry name" value="DD-peptidase/beta-lactamase superfamily"/>
    <property type="match status" value="1"/>
</dbReference>
<comment type="catalytic activity">
    <reaction evidence="12">
        <text>Preferential cleavage: (Ac)2-L-Lys-D-Ala-|-D-Ala. Also transpeptidation of peptidyl-alanyl moieties that are N-acyl substituents of D-alanine.</text>
        <dbReference type="EC" id="3.4.16.4"/>
    </reaction>
</comment>
<dbReference type="GO" id="GO:0006508">
    <property type="term" value="P:proteolysis"/>
    <property type="evidence" value="ECO:0007669"/>
    <property type="project" value="UniProtKB-KW"/>
</dbReference>
<dbReference type="PANTHER" id="PTHR21581:SF33">
    <property type="entry name" value="D-ALANYL-D-ALANINE CARBOXYPEPTIDASE DACB"/>
    <property type="match status" value="1"/>
</dbReference>
<feature type="domain" description="Peptidase S11 D-alanyl-D-alanine carboxypeptidase A N-terminal" evidence="16">
    <location>
        <begin position="26"/>
        <end position="252"/>
    </location>
</feature>
<dbReference type="PRINTS" id="PR00725">
    <property type="entry name" value="DADACBPTASE1"/>
</dbReference>
<accession>A0A4P8XYT6</accession>
<dbReference type="PANTHER" id="PTHR21581">
    <property type="entry name" value="D-ALANYL-D-ALANINE CARBOXYPEPTIDASE"/>
    <property type="match status" value="1"/>
</dbReference>
<dbReference type="OrthoDB" id="9791132at2"/>
<keyword evidence="11" id="KW-0961">Cell wall biogenesis/degradation</keyword>
<evidence type="ECO:0000256" key="6">
    <source>
        <dbReference type="ARBA" id="ARBA00022670"/>
    </source>
</evidence>
<dbReference type="GO" id="GO:0008360">
    <property type="term" value="P:regulation of cell shape"/>
    <property type="evidence" value="ECO:0007669"/>
    <property type="project" value="UniProtKB-KW"/>
</dbReference>
<evidence type="ECO:0000256" key="10">
    <source>
        <dbReference type="ARBA" id="ARBA00022984"/>
    </source>
</evidence>
<keyword evidence="8" id="KW-0378">Hydrolase</keyword>
<comment type="similarity">
    <text evidence="3 15">Belongs to the peptidase S11 family.</text>
</comment>
<evidence type="ECO:0000256" key="12">
    <source>
        <dbReference type="ARBA" id="ARBA00034000"/>
    </source>
</evidence>
<dbReference type="SUPFAM" id="SSF56601">
    <property type="entry name" value="beta-lactamase/transpeptidase-like"/>
    <property type="match status" value="1"/>
</dbReference>
<dbReference type="GO" id="GO:0071555">
    <property type="term" value="P:cell wall organization"/>
    <property type="evidence" value="ECO:0007669"/>
    <property type="project" value="UniProtKB-KW"/>
</dbReference>
<dbReference type="KEGG" id="ruj:E5Z56_08475"/>
<dbReference type="InterPro" id="IPR018044">
    <property type="entry name" value="Peptidase_S11"/>
</dbReference>
<dbReference type="GO" id="GO:0009002">
    <property type="term" value="F:serine-type D-Ala-D-Ala carboxypeptidase activity"/>
    <property type="evidence" value="ECO:0007669"/>
    <property type="project" value="UniProtKB-EC"/>
</dbReference>
<dbReference type="Gene3D" id="2.60.410.10">
    <property type="entry name" value="D-Ala-D-Ala carboxypeptidase, C-terminal domain"/>
    <property type="match status" value="1"/>
</dbReference>
<dbReference type="InterPro" id="IPR001967">
    <property type="entry name" value="Peptidase_S11_N"/>
</dbReference>
<dbReference type="AlphaFoldDB" id="A0A4P8XYT6"/>
<gene>
    <name evidence="18" type="ORF">E5Z56_08475</name>
</gene>
<dbReference type="EMBL" id="CP039381">
    <property type="protein sequence ID" value="QCT07389.1"/>
    <property type="molecule type" value="Genomic_DNA"/>
</dbReference>
<evidence type="ECO:0000256" key="5">
    <source>
        <dbReference type="ARBA" id="ARBA00022645"/>
    </source>
</evidence>
<keyword evidence="9" id="KW-0133">Cell shape</keyword>